<evidence type="ECO:0000256" key="1">
    <source>
        <dbReference type="ARBA" id="ARBA00004141"/>
    </source>
</evidence>
<dbReference type="EMBL" id="AMQM01000156">
    <property type="status" value="NOT_ANNOTATED_CDS"/>
    <property type="molecule type" value="Genomic_DNA"/>
</dbReference>
<keyword evidence="5" id="KW-0472">Membrane</keyword>
<evidence type="ECO:0000313" key="10">
    <source>
        <dbReference type="Proteomes" id="UP000015101"/>
    </source>
</evidence>
<dbReference type="HOGENOM" id="CLU_039465_4_0_1"/>
<comment type="subcellular location">
    <subcellularLocation>
        <location evidence="1">Membrane</location>
        <topology evidence="1">Multi-pass membrane protein</topology>
    </subcellularLocation>
</comment>
<dbReference type="GeneID" id="20213313"/>
<dbReference type="FunFam" id="1.10.472.80:FF:000024">
    <property type="entry name" value="TBC1 domain family member 20"/>
    <property type="match status" value="1"/>
</dbReference>
<dbReference type="GO" id="GO:0007030">
    <property type="term" value="P:Golgi organization"/>
    <property type="evidence" value="ECO:0007669"/>
    <property type="project" value="UniProtKB-ARBA"/>
</dbReference>
<dbReference type="Gene3D" id="1.10.8.1310">
    <property type="match status" value="1"/>
</dbReference>
<evidence type="ECO:0000259" key="7">
    <source>
        <dbReference type="PROSITE" id="PS50086"/>
    </source>
</evidence>
<dbReference type="eggNOG" id="KOG2595">
    <property type="taxonomic scope" value="Eukaryota"/>
</dbReference>
<reference evidence="8 10" key="2">
    <citation type="journal article" date="2013" name="Nature">
        <title>Insights into bilaterian evolution from three spiralian genomes.</title>
        <authorList>
            <person name="Simakov O."/>
            <person name="Marletaz F."/>
            <person name="Cho S.J."/>
            <person name="Edsinger-Gonzales E."/>
            <person name="Havlak P."/>
            <person name="Hellsten U."/>
            <person name="Kuo D.H."/>
            <person name="Larsson T."/>
            <person name="Lv J."/>
            <person name="Arendt D."/>
            <person name="Savage R."/>
            <person name="Osoegawa K."/>
            <person name="de Jong P."/>
            <person name="Grimwood J."/>
            <person name="Chapman J.A."/>
            <person name="Shapiro H."/>
            <person name="Aerts A."/>
            <person name="Otillar R.P."/>
            <person name="Terry A.Y."/>
            <person name="Boore J.L."/>
            <person name="Grigoriev I.V."/>
            <person name="Lindberg D.R."/>
            <person name="Seaver E.C."/>
            <person name="Weisblat D.A."/>
            <person name="Putnam N.H."/>
            <person name="Rokhsar D.S."/>
        </authorList>
    </citation>
    <scope>NUCLEOTIDE SEQUENCE</scope>
</reference>
<dbReference type="CTD" id="20213313"/>
<dbReference type="InterPro" id="IPR000195">
    <property type="entry name" value="Rab-GAP-TBC_dom"/>
</dbReference>
<protein>
    <recommendedName>
        <fullName evidence="6">TBC1 domain family member 20</fullName>
    </recommendedName>
</protein>
<keyword evidence="3" id="KW-0812">Transmembrane</keyword>
<dbReference type="GO" id="GO:0016050">
    <property type="term" value="P:vesicle organization"/>
    <property type="evidence" value="ECO:0007669"/>
    <property type="project" value="UniProtKB-ARBA"/>
</dbReference>
<dbReference type="InParanoid" id="T1FWW5"/>
<evidence type="ECO:0000256" key="3">
    <source>
        <dbReference type="ARBA" id="ARBA00022692"/>
    </source>
</evidence>
<dbReference type="SUPFAM" id="SSF47923">
    <property type="entry name" value="Ypt/Rab-GAP domain of gyp1p"/>
    <property type="match status" value="2"/>
</dbReference>
<keyword evidence="4" id="KW-1133">Transmembrane helix</keyword>
<dbReference type="FunCoup" id="T1FWW5">
    <property type="interactions" value="1447"/>
</dbReference>
<dbReference type="STRING" id="6412.T1FWW5"/>
<dbReference type="Gene3D" id="1.10.472.80">
    <property type="entry name" value="Ypt/Rab-GAP domain of gyp1p, domain 3"/>
    <property type="match status" value="1"/>
</dbReference>
<dbReference type="GO" id="GO:0005789">
    <property type="term" value="C:endoplasmic reticulum membrane"/>
    <property type="evidence" value="ECO:0000318"/>
    <property type="project" value="GO_Central"/>
</dbReference>
<dbReference type="FunFam" id="1.10.8.1310:FF:000001">
    <property type="entry name" value="TBC1 domain family, member 20"/>
    <property type="match status" value="1"/>
</dbReference>
<dbReference type="SMART" id="SM00164">
    <property type="entry name" value="TBC"/>
    <property type="match status" value="1"/>
</dbReference>
<dbReference type="AlphaFoldDB" id="T1FWW5"/>
<dbReference type="EnsemblMetazoa" id="HelroT62173">
    <property type="protein sequence ID" value="HelroP62173"/>
    <property type="gene ID" value="HelroG62173"/>
</dbReference>
<dbReference type="PANTHER" id="PTHR20913:SF7">
    <property type="entry name" value="RE60063P"/>
    <property type="match status" value="1"/>
</dbReference>
<dbReference type="PANTHER" id="PTHR20913">
    <property type="entry name" value="TBC1 DOMAIN FAMILY MEMBER 20/GTPASE"/>
    <property type="match status" value="1"/>
</dbReference>
<dbReference type="InterPro" id="IPR035969">
    <property type="entry name" value="Rab-GAP_TBC_sf"/>
</dbReference>
<dbReference type="Pfam" id="PF00566">
    <property type="entry name" value="RabGAP-TBC"/>
    <property type="match status" value="1"/>
</dbReference>
<accession>T1FWW5</accession>
<dbReference type="InterPro" id="IPR045913">
    <property type="entry name" value="TBC20/Gyp8-like"/>
</dbReference>
<dbReference type="KEGG" id="hro:HELRODRAFT_62173"/>
<dbReference type="GO" id="GO:0006888">
    <property type="term" value="P:endoplasmic reticulum to Golgi vesicle-mediated transport"/>
    <property type="evidence" value="ECO:0000318"/>
    <property type="project" value="GO_Central"/>
</dbReference>
<feature type="domain" description="Rab-GAP TBC" evidence="7">
    <location>
        <begin position="25"/>
        <end position="211"/>
    </location>
</feature>
<organism evidence="9 10">
    <name type="scientific">Helobdella robusta</name>
    <name type="common">Californian leech</name>
    <dbReference type="NCBI Taxonomy" id="6412"/>
    <lineage>
        <taxon>Eukaryota</taxon>
        <taxon>Metazoa</taxon>
        <taxon>Spiralia</taxon>
        <taxon>Lophotrochozoa</taxon>
        <taxon>Annelida</taxon>
        <taxon>Clitellata</taxon>
        <taxon>Hirudinea</taxon>
        <taxon>Rhynchobdellida</taxon>
        <taxon>Glossiphoniidae</taxon>
        <taxon>Helobdella</taxon>
    </lineage>
</organism>
<dbReference type="OMA" id="MIMRVLM"/>
<proteinExistence type="predicted"/>
<evidence type="ECO:0000256" key="2">
    <source>
        <dbReference type="ARBA" id="ARBA00022468"/>
    </source>
</evidence>
<sequence length="286" mass="33534">ILKALASNPINVEMLRQLSISRGGLVSNELRQKAWPLLLNIDIDNIPPKPNEEELHSHKDYGQVVLDVNRSVKRFPPGMLEEVRLSYQDQLIDCIMWILVNNMDLHYYQGFHDVVVTFLLVVGERLTFCIMNKLVQNHFRDFMDKTMDKTNFMLNYLLPIIGKVNPKLRKFLEKSEVGMIFCLSWLITWYGHVLKDLKDIVRLYDFFIACHPLMPIYLAADIVLYRQIEVMCCVCEMPYVHRFLSQLPDDLPFEQLIISSGDLFLQYPPSVIKHEAEMIREKLVLF</sequence>
<dbReference type="GO" id="GO:0005096">
    <property type="term" value="F:GTPase activator activity"/>
    <property type="evidence" value="ECO:0000318"/>
    <property type="project" value="GO_Central"/>
</dbReference>
<evidence type="ECO:0000256" key="6">
    <source>
        <dbReference type="ARBA" id="ARBA00067516"/>
    </source>
</evidence>
<reference evidence="10" key="1">
    <citation type="submission" date="2012-12" db="EMBL/GenBank/DDBJ databases">
        <authorList>
            <person name="Hellsten U."/>
            <person name="Grimwood J."/>
            <person name="Chapman J.A."/>
            <person name="Shapiro H."/>
            <person name="Aerts A."/>
            <person name="Otillar R.P."/>
            <person name="Terry A.Y."/>
            <person name="Boore J.L."/>
            <person name="Simakov O."/>
            <person name="Marletaz F."/>
            <person name="Cho S.-J."/>
            <person name="Edsinger-Gonzales E."/>
            <person name="Havlak P."/>
            <person name="Kuo D.-H."/>
            <person name="Larsson T."/>
            <person name="Lv J."/>
            <person name="Arendt D."/>
            <person name="Savage R."/>
            <person name="Osoegawa K."/>
            <person name="de Jong P."/>
            <person name="Lindberg D.R."/>
            <person name="Seaver E.C."/>
            <person name="Weisblat D.A."/>
            <person name="Putnam N.H."/>
            <person name="Grigoriev I.V."/>
            <person name="Rokhsar D.S."/>
        </authorList>
    </citation>
    <scope>NUCLEOTIDE SEQUENCE</scope>
</reference>
<dbReference type="EMBL" id="KB095811">
    <property type="protein sequence ID" value="ESO12388.1"/>
    <property type="molecule type" value="Genomic_DNA"/>
</dbReference>
<dbReference type="RefSeq" id="XP_009009108.1">
    <property type="nucleotide sequence ID" value="XM_009010860.1"/>
</dbReference>
<reference evidence="9" key="3">
    <citation type="submission" date="2015-06" db="UniProtKB">
        <authorList>
            <consortium name="EnsemblMetazoa"/>
        </authorList>
    </citation>
    <scope>IDENTIFICATION</scope>
</reference>
<keyword evidence="10" id="KW-1185">Reference proteome</keyword>
<dbReference type="PROSITE" id="PS50086">
    <property type="entry name" value="TBC_RABGAP"/>
    <property type="match status" value="1"/>
</dbReference>
<dbReference type="OrthoDB" id="206700at2759"/>
<keyword evidence="2" id="KW-0343">GTPase activation</keyword>
<evidence type="ECO:0000256" key="4">
    <source>
        <dbReference type="ARBA" id="ARBA00022989"/>
    </source>
</evidence>
<evidence type="ECO:0000313" key="9">
    <source>
        <dbReference type="EnsemblMetazoa" id="HelroP62173"/>
    </source>
</evidence>
<name>T1FWW5_HELRO</name>
<evidence type="ECO:0000313" key="8">
    <source>
        <dbReference type="EMBL" id="ESO12388.1"/>
    </source>
</evidence>
<evidence type="ECO:0000256" key="5">
    <source>
        <dbReference type="ARBA" id="ARBA00023136"/>
    </source>
</evidence>
<gene>
    <name evidence="9" type="primary">20213313</name>
    <name evidence="8" type="ORF">HELRODRAFT_62173</name>
</gene>
<dbReference type="Proteomes" id="UP000015101">
    <property type="component" value="Unassembled WGS sequence"/>
</dbReference>